<keyword evidence="1" id="KW-1185">Reference proteome</keyword>
<dbReference type="WBParaSite" id="PEQ_0000595701-mRNA-1">
    <property type="protein sequence ID" value="PEQ_0000595701-mRNA-1"/>
    <property type="gene ID" value="PEQ_0000595701"/>
</dbReference>
<name>A0A914RMB7_PAREQ</name>
<reference evidence="2" key="1">
    <citation type="submission" date="2022-11" db="UniProtKB">
        <authorList>
            <consortium name="WormBaseParasite"/>
        </authorList>
    </citation>
    <scope>IDENTIFICATION</scope>
</reference>
<accession>A0A914RMB7</accession>
<organism evidence="1 2">
    <name type="scientific">Parascaris equorum</name>
    <name type="common">Equine roundworm</name>
    <dbReference type="NCBI Taxonomy" id="6256"/>
    <lineage>
        <taxon>Eukaryota</taxon>
        <taxon>Metazoa</taxon>
        <taxon>Ecdysozoa</taxon>
        <taxon>Nematoda</taxon>
        <taxon>Chromadorea</taxon>
        <taxon>Rhabditida</taxon>
        <taxon>Spirurina</taxon>
        <taxon>Ascaridomorpha</taxon>
        <taxon>Ascaridoidea</taxon>
        <taxon>Ascarididae</taxon>
        <taxon>Parascaris</taxon>
    </lineage>
</organism>
<dbReference type="AlphaFoldDB" id="A0A914RMB7"/>
<proteinExistence type="predicted"/>
<protein>
    <submittedName>
        <fullName evidence="2">Uncharacterized protein</fullName>
    </submittedName>
</protein>
<evidence type="ECO:0000313" key="1">
    <source>
        <dbReference type="Proteomes" id="UP000887564"/>
    </source>
</evidence>
<sequence>MVGNEDGNIAEEERKSALDCVIDATLSHFTRLRLLDIKSIQVDASYV</sequence>
<evidence type="ECO:0000313" key="2">
    <source>
        <dbReference type="WBParaSite" id="PEQ_0000595701-mRNA-1"/>
    </source>
</evidence>
<dbReference type="Proteomes" id="UP000887564">
    <property type="component" value="Unplaced"/>
</dbReference>